<comment type="catalytic activity">
    <reaction evidence="9">
        <text>(S)-2,3,4,5-tetrahydrodipicolinate + NAD(+) + H2O = (2S,4S)-4-hydroxy-2,3,4,5-tetrahydrodipicolinate + NADH + H(+)</text>
        <dbReference type="Rhea" id="RHEA:35323"/>
        <dbReference type="ChEBI" id="CHEBI:15377"/>
        <dbReference type="ChEBI" id="CHEBI:15378"/>
        <dbReference type="ChEBI" id="CHEBI:16845"/>
        <dbReference type="ChEBI" id="CHEBI:57540"/>
        <dbReference type="ChEBI" id="CHEBI:57945"/>
        <dbReference type="ChEBI" id="CHEBI:67139"/>
        <dbReference type="EC" id="1.17.1.8"/>
    </reaction>
</comment>
<dbReference type="GO" id="GO:0051287">
    <property type="term" value="F:NAD binding"/>
    <property type="evidence" value="ECO:0007669"/>
    <property type="project" value="UniProtKB-UniRule"/>
</dbReference>
<feature type="domain" description="Dihydrodipicolinate reductase C-terminal" evidence="12">
    <location>
        <begin position="114"/>
        <end position="247"/>
    </location>
</feature>
<feature type="binding site" evidence="9">
    <location>
        <begin position="84"/>
        <end position="86"/>
    </location>
    <ligand>
        <name>NAD(+)</name>
        <dbReference type="ChEBI" id="CHEBI:57540"/>
    </ligand>
</feature>
<dbReference type="HAMAP" id="MF_00102">
    <property type="entry name" value="DapB"/>
    <property type="match status" value="1"/>
</dbReference>
<keyword evidence="14" id="KW-1185">Reference proteome</keyword>
<feature type="active site" description="Proton donor" evidence="9">
    <location>
        <position position="145"/>
    </location>
</feature>
<evidence type="ECO:0000256" key="10">
    <source>
        <dbReference type="NCBIfam" id="TIGR00036"/>
    </source>
</evidence>
<dbReference type="GO" id="GO:0008839">
    <property type="term" value="F:4-hydroxy-tetrahydrodipicolinate reductase"/>
    <property type="evidence" value="ECO:0007669"/>
    <property type="project" value="UniProtKB-UniRule"/>
</dbReference>
<dbReference type="InterPro" id="IPR022663">
    <property type="entry name" value="DapB_C"/>
</dbReference>
<sequence length="251" mass="27498">MVKVILHGCNGKMGKVISNLANNYSNLEIVAGIDKNNENSIYPVFDTIEKCNIDADVILDFSRASALKGLLNFATLKNIPIVLCTTGFSEEDINLINKTSKKIPIFRSANMSIGVNIVNNVLKNISAFMYKNFDIEIIEKHHNQKVDSPSGTALLLGDTIKEAIKEETKYTFGREGNSKREHNEIGVHAIRGGSIVGEHDVIFAGQGEIIEIKHTALSREVFAVGALNACLFMKGKGKGLYNMDDVIQSAL</sequence>
<evidence type="ECO:0000256" key="2">
    <source>
        <dbReference type="ARBA" id="ARBA00022490"/>
    </source>
</evidence>
<keyword evidence="3 9" id="KW-0028">Amino-acid biosynthesis</keyword>
<reference evidence="13 14" key="1">
    <citation type="submission" date="2019-04" db="EMBL/GenBank/DDBJ databases">
        <title>Genome sequencing of Clostridium botulinum Groups I-IV and Clostridium butyricum.</title>
        <authorList>
            <person name="Brunt J."/>
            <person name="Van Vliet A.H.M."/>
            <person name="Stringer S.C."/>
            <person name="Carter A.T."/>
            <person name="Peck M.W."/>
        </authorList>
    </citation>
    <scope>NUCLEOTIDE SEQUENCE [LARGE SCALE GENOMIC DNA]</scope>
    <source>
        <strain evidence="13 14">IFR 18/094</strain>
    </source>
</reference>
<evidence type="ECO:0000313" key="14">
    <source>
        <dbReference type="Proteomes" id="UP000473885"/>
    </source>
</evidence>
<name>A0A6M0RDN9_9CLOT</name>
<dbReference type="UniPathway" id="UPA00034">
    <property type="reaction ID" value="UER00018"/>
</dbReference>
<feature type="binding site" evidence="9">
    <location>
        <position position="142"/>
    </location>
    <ligand>
        <name>(S)-2,3,4,5-tetrahydrodipicolinate</name>
        <dbReference type="ChEBI" id="CHEBI:16845"/>
    </ligand>
</feature>
<dbReference type="PIRSF" id="PIRSF000161">
    <property type="entry name" value="DHPR"/>
    <property type="match status" value="1"/>
</dbReference>
<feature type="binding site" evidence="9">
    <location>
        <begin position="108"/>
        <end position="111"/>
    </location>
    <ligand>
        <name>NAD(+)</name>
        <dbReference type="ChEBI" id="CHEBI:57540"/>
    </ligand>
</feature>
<organism evidence="13 14">
    <name type="scientific">Clostridium niameyense</name>
    <dbReference type="NCBI Taxonomy" id="1622073"/>
    <lineage>
        <taxon>Bacteria</taxon>
        <taxon>Bacillati</taxon>
        <taxon>Bacillota</taxon>
        <taxon>Clostridia</taxon>
        <taxon>Eubacteriales</taxon>
        <taxon>Clostridiaceae</taxon>
        <taxon>Clostridium</taxon>
    </lineage>
</organism>
<dbReference type="GO" id="GO:0019877">
    <property type="term" value="P:diaminopimelate biosynthetic process"/>
    <property type="evidence" value="ECO:0007669"/>
    <property type="project" value="UniProtKB-UniRule"/>
</dbReference>
<evidence type="ECO:0000256" key="7">
    <source>
        <dbReference type="ARBA" id="ARBA00023027"/>
    </source>
</evidence>
<dbReference type="Gene3D" id="3.40.50.720">
    <property type="entry name" value="NAD(P)-binding Rossmann-like Domain"/>
    <property type="match status" value="1"/>
</dbReference>
<dbReference type="PANTHER" id="PTHR20836:SF7">
    <property type="entry name" value="4-HYDROXY-TETRAHYDRODIPICOLINATE REDUCTASE"/>
    <property type="match status" value="1"/>
</dbReference>
<evidence type="ECO:0000256" key="4">
    <source>
        <dbReference type="ARBA" id="ARBA00022857"/>
    </source>
</evidence>
<evidence type="ECO:0000256" key="3">
    <source>
        <dbReference type="ARBA" id="ARBA00022605"/>
    </source>
</evidence>
<dbReference type="SUPFAM" id="SSF55347">
    <property type="entry name" value="Glyceraldehyde-3-phosphate dehydrogenase-like, C-terminal domain"/>
    <property type="match status" value="1"/>
</dbReference>
<evidence type="ECO:0000313" key="13">
    <source>
        <dbReference type="EMBL" id="NEZ47709.1"/>
    </source>
</evidence>
<comment type="catalytic activity">
    <reaction evidence="9">
        <text>(S)-2,3,4,5-tetrahydrodipicolinate + NADP(+) + H2O = (2S,4S)-4-hydroxy-2,3,4,5-tetrahydrodipicolinate + NADPH + H(+)</text>
        <dbReference type="Rhea" id="RHEA:35331"/>
        <dbReference type="ChEBI" id="CHEBI:15377"/>
        <dbReference type="ChEBI" id="CHEBI:15378"/>
        <dbReference type="ChEBI" id="CHEBI:16845"/>
        <dbReference type="ChEBI" id="CHEBI:57783"/>
        <dbReference type="ChEBI" id="CHEBI:58349"/>
        <dbReference type="ChEBI" id="CHEBI:67139"/>
        <dbReference type="EC" id="1.17.1.8"/>
    </reaction>
</comment>
<comment type="subcellular location">
    <subcellularLocation>
        <location evidence="9">Cytoplasm</location>
    </subcellularLocation>
</comment>
<dbReference type="EMBL" id="SXDP01000011">
    <property type="protein sequence ID" value="NEZ47709.1"/>
    <property type="molecule type" value="Genomic_DNA"/>
</dbReference>
<proteinExistence type="inferred from homology"/>
<keyword evidence="4 9" id="KW-0521">NADP</keyword>
<dbReference type="InterPro" id="IPR000846">
    <property type="entry name" value="DapB_N"/>
</dbReference>
<gene>
    <name evidence="9" type="primary">dapB</name>
    <name evidence="13" type="ORF">FDF74_10990</name>
</gene>
<feature type="active site" description="Proton donor/acceptor" evidence="9">
    <location>
        <position position="141"/>
    </location>
</feature>
<comment type="subunit">
    <text evidence="9">Homotetramer.</text>
</comment>
<comment type="caution">
    <text evidence="9">Was originally thought to be a dihydrodipicolinate reductase (DHDPR), catalyzing the conversion of dihydrodipicolinate to tetrahydrodipicolinate. However, it was shown in E.coli that the substrate of the enzymatic reaction is not dihydrodipicolinate (DHDP) but in fact (2S,4S)-4-hydroxy-2,3,4,5-tetrahydrodipicolinic acid (HTPA), the product released by the DapA-catalyzed reaction.</text>
</comment>
<dbReference type="GO" id="GO:0050661">
    <property type="term" value="F:NADP binding"/>
    <property type="evidence" value="ECO:0007669"/>
    <property type="project" value="UniProtKB-UniRule"/>
</dbReference>
<evidence type="ECO:0000256" key="8">
    <source>
        <dbReference type="ARBA" id="ARBA00023154"/>
    </source>
</evidence>
<keyword evidence="8 9" id="KW-0457">Lysine biosynthesis</keyword>
<keyword evidence="6 9" id="KW-0560">Oxidoreductase</keyword>
<dbReference type="OrthoDB" id="9790352at2"/>
<feature type="binding site" evidence="9">
    <location>
        <begin position="8"/>
        <end position="13"/>
    </location>
    <ligand>
        <name>NAD(+)</name>
        <dbReference type="ChEBI" id="CHEBI:57540"/>
    </ligand>
</feature>
<evidence type="ECO:0000256" key="6">
    <source>
        <dbReference type="ARBA" id="ARBA00023002"/>
    </source>
</evidence>
<dbReference type="InterPro" id="IPR023940">
    <property type="entry name" value="DHDPR_bac"/>
</dbReference>
<dbReference type="PROSITE" id="PS01298">
    <property type="entry name" value="DAPB"/>
    <property type="match status" value="1"/>
</dbReference>
<dbReference type="Pfam" id="PF05173">
    <property type="entry name" value="DapB_C"/>
    <property type="match status" value="1"/>
</dbReference>
<evidence type="ECO:0000256" key="9">
    <source>
        <dbReference type="HAMAP-Rule" id="MF_00102"/>
    </source>
</evidence>
<keyword evidence="7 9" id="KW-0520">NAD</keyword>
<dbReference type="Proteomes" id="UP000473885">
    <property type="component" value="Unassembled WGS sequence"/>
</dbReference>
<dbReference type="EC" id="1.17.1.8" evidence="9 10"/>
<dbReference type="GO" id="GO:0009089">
    <property type="term" value="P:lysine biosynthetic process via diaminopimelate"/>
    <property type="evidence" value="ECO:0007669"/>
    <property type="project" value="UniProtKB-UniRule"/>
</dbReference>
<dbReference type="InterPro" id="IPR022664">
    <property type="entry name" value="DapB_N_CS"/>
</dbReference>
<dbReference type="InterPro" id="IPR036291">
    <property type="entry name" value="NAD(P)-bd_dom_sf"/>
</dbReference>
<dbReference type="SUPFAM" id="SSF51735">
    <property type="entry name" value="NAD(P)-binding Rossmann-fold domains"/>
    <property type="match status" value="1"/>
</dbReference>
<dbReference type="GO" id="GO:0016726">
    <property type="term" value="F:oxidoreductase activity, acting on CH or CH2 groups, NAD or NADP as acceptor"/>
    <property type="evidence" value="ECO:0007669"/>
    <property type="project" value="UniProtKB-UniRule"/>
</dbReference>
<evidence type="ECO:0000259" key="11">
    <source>
        <dbReference type="Pfam" id="PF01113"/>
    </source>
</evidence>
<dbReference type="Pfam" id="PF01113">
    <property type="entry name" value="DapB_N"/>
    <property type="match status" value="1"/>
</dbReference>
<comment type="similarity">
    <text evidence="1 9">Belongs to the DapB family.</text>
</comment>
<feature type="binding site" evidence="9">
    <location>
        <begin position="151"/>
        <end position="152"/>
    </location>
    <ligand>
        <name>(S)-2,3,4,5-tetrahydrodipicolinate</name>
        <dbReference type="ChEBI" id="CHEBI:16845"/>
    </ligand>
</feature>
<dbReference type="CDD" id="cd02274">
    <property type="entry name" value="DHDPR_N"/>
    <property type="match status" value="1"/>
</dbReference>
<dbReference type="FunFam" id="3.30.360.10:FF:000009">
    <property type="entry name" value="4-hydroxy-tetrahydrodipicolinate reductase"/>
    <property type="match status" value="1"/>
</dbReference>
<evidence type="ECO:0000259" key="12">
    <source>
        <dbReference type="Pfam" id="PF05173"/>
    </source>
</evidence>
<comment type="pathway">
    <text evidence="9">Amino-acid biosynthesis; L-lysine biosynthesis via DAP pathway; (S)-tetrahydrodipicolinate from L-aspartate: step 4/4.</text>
</comment>
<dbReference type="Gene3D" id="3.30.360.10">
    <property type="entry name" value="Dihydrodipicolinate Reductase, domain 2"/>
    <property type="match status" value="1"/>
</dbReference>
<feature type="domain" description="Dihydrodipicolinate reductase N-terminal" evidence="11">
    <location>
        <begin position="2"/>
        <end position="111"/>
    </location>
</feature>
<comment type="caution">
    <text evidence="13">The sequence shown here is derived from an EMBL/GenBank/DDBJ whole genome shotgun (WGS) entry which is preliminary data.</text>
</comment>
<evidence type="ECO:0000256" key="5">
    <source>
        <dbReference type="ARBA" id="ARBA00022915"/>
    </source>
</evidence>
<dbReference type="RefSeq" id="WP_050606661.1">
    <property type="nucleotide sequence ID" value="NZ_CABKUB010000006.1"/>
</dbReference>
<dbReference type="GO" id="GO:0005829">
    <property type="term" value="C:cytosol"/>
    <property type="evidence" value="ECO:0007669"/>
    <property type="project" value="TreeGrafter"/>
</dbReference>
<accession>A0A6M0RDN9</accession>
<keyword evidence="2 9" id="KW-0963">Cytoplasm</keyword>
<protein>
    <recommendedName>
        <fullName evidence="9 10">4-hydroxy-tetrahydrodipicolinate reductase</fullName>
        <shortName evidence="9">HTPA reductase</shortName>
        <ecNumber evidence="9 10">1.17.1.8</ecNumber>
    </recommendedName>
</protein>
<dbReference type="AlphaFoldDB" id="A0A6M0RDN9"/>
<dbReference type="NCBIfam" id="TIGR00036">
    <property type="entry name" value="dapB"/>
    <property type="match status" value="1"/>
</dbReference>
<comment type="caution">
    <text evidence="9">Lacks conserved residue(s) required for the propagation of feature annotation.</text>
</comment>
<dbReference type="PANTHER" id="PTHR20836">
    <property type="entry name" value="DIHYDRODIPICOLINATE REDUCTASE"/>
    <property type="match status" value="1"/>
</dbReference>
<comment type="function">
    <text evidence="9">Catalyzes the conversion of 4-hydroxy-tetrahydrodipicolinate (HTPA) to tetrahydrodipicolinate.</text>
</comment>
<keyword evidence="5 9" id="KW-0220">Diaminopimelate biosynthesis</keyword>
<evidence type="ECO:0000256" key="1">
    <source>
        <dbReference type="ARBA" id="ARBA00006642"/>
    </source>
</evidence>